<gene>
    <name evidence="2" type="ORF">PVNG_05892</name>
</gene>
<proteinExistence type="predicted"/>
<feature type="region of interest" description="Disordered" evidence="1">
    <location>
        <begin position="493"/>
        <end position="571"/>
    </location>
</feature>
<sequence>MCGAMERPDIEFLNLPERIKKKLYARNINTIEKLSTNYLEDVDVEVGNPLREVDAGQDQLFSYHLRDLGVPNDGGEEGRADCSKDPLRGYHHAVSDQENYCHGGRHVEADDGGGVASGTVGGVPDDSLSDSSSHSSSPSASTSMSVSTTGKGPSLAASPPGRRKYSVLKSVTPWVHLKGHNSSVGASLNFAKDSGQVCMPRSNPPEGLERDLLAYSNYMKASLIEVSSVKTGSHSLDKLLGNGLQGSKLYFFYGKKTKMNKVLSLNLLFDFLAGSSSTAVAVFIHFSHVNDVTVIDSILKEKIKRGRKKGLSLDDIPNRLFVLRVRSWSELVSFLGSIRKGRNPQKGDQKNPQKADQKNLQKADQQNPREWDQQNPFASHPPNVACIGIDNFTNMLKHLSVQNSNTCFYLVRELKIISVMFSIPILIFDYAKCQVGGPLGWGKTHCKEEEAQEGNHTGNDYKCRSSKTKRNANGCMGYGKTNRLNPPEEEHATNLLTDDVQNWSGRKNKRGKWKASGLPFGGNDQGSTESSLGTDDSESIHIEETTRQGTNDDKKNAFPTMHNRKNSSNKTSVPHFAYNLFDFVLEVEVLQKMRGGKNLVRFTLLKSQNSISHLYVNCCVKNYSLTDVE</sequence>
<feature type="region of interest" description="Disordered" evidence="1">
    <location>
        <begin position="340"/>
        <end position="377"/>
    </location>
</feature>
<feature type="region of interest" description="Disordered" evidence="1">
    <location>
        <begin position="102"/>
        <end position="162"/>
    </location>
</feature>
<dbReference type="Gene3D" id="3.40.50.300">
    <property type="entry name" value="P-loop containing nucleotide triphosphate hydrolases"/>
    <property type="match status" value="1"/>
</dbReference>
<name>A0A0J9TYG7_PLAVI</name>
<feature type="compositionally biased region" description="Polar residues" evidence="1">
    <location>
        <begin position="494"/>
        <end position="505"/>
    </location>
</feature>
<evidence type="ECO:0000256" key="1">
    <source>
        <dbReference type="SAM" id="MobiDB-lite"/>
    </source>
</evidence>
<organism evidence="2 3">
    <name type="scientific">Plasmodium vivax North Korean</name>
    <dbReference type="NCBI Taxonomy" id="1035514"/>
    <lineage>
        <taxon>Eukaryota</taxon>
        <taxon>Sar</taxon>
        <taxon>Alveolata</taxon>
        <taxon>Apicomplexa</taxon>
        <taxon>Aconoidasida</taxon>
        <taxon>Haemosporida</taxon>
        <taxon>Plasmodiidae</taxon>
        <taxon>Plasmodium</taxon>
        <taxon>Plasmodium (Plasmodium)</taxon>
    </lineage>
</organism>
<dbReference type="EMBL" id="KQ235374">
    <property type="protein sequence ID" value="KMZ99862.1"/>
    <property type="molecule type" value="Genomic_DNA"/>
</dbReference>
<protein>
    <submittedName>
        <fullName evidence="2">Uncharacterized protein</fullName>
    </submittedName>
</protein>
<feature type="compositionally biased region" description="Basic and acidic residues" evidence="1">
    <location>
        <begin position="345"/>
        <end position="372"/>
    </location>
</feature>
<feature type="compositionally biased region" description="Low complexity" evidence="1">
    <location>
        <begin position="129"/>
        <end position="147"/>
    </location>
</feature>
<reference evidence="2 3" key="1">
    <citation type="submission" date="2011-09" db="EMBL/GenBank/DDBJ databases">
        <title>The Genome Sequence of Plasmodium vivax North Korean.</title>
        <authorList>
            <consortium name="The Broad Institute Genome Sequencing Platform"/>
            <consortium name="The Broad Institute Genome Sequencing Center for Infectious Disease"/>
            <person name="Neafsey D."/>
            <person name="Carlton J."/>
            <person name="Barnwell J."/>
            <person name="Collins W."/>
            <person name="Escalante A."/>
            <person name="Mullikin J."/>
            <person name="Saul A."/>
            <person name="Guigo R."/>
            <person name="Camara F."/>
            <person name="Young S.K."/>
            <person name="Zeng Q."/>
            <person name="Gargeya S."/>
            <person name="Fitzgerald M."/>
            <person name="Haas B."/>
            <person name="Abouelleil A."/>
            <person name="Alvarado L."/>
            <person name="Arachchi H.M."/>
            <person name="Berlin A."/>
            <person name="Brown A."/>
            <person name="Chapman S.B."/>
            <person name="Chen Z."/>
            <person name="Dunbar C."/>
            <person name="Freedman E."/>
            <person name="Gearin G."/>
            <person name="Gellesch M."/>
            <person name="Goldberg J."/>
            <person name="Griggs A."/>
            <person name="Gujja S."/>
            <person name="Heiman D."/>
            <person name="Howarth C."/>
            <person name="Larson L."/>
            <person name="Lui A."/>
            <person name="MacDonald P.J.P."/>
            <person name="Montmayeur A."/>
            <person name="Murphy C."/>
            <person name="Neiman D."/>
            <person name="Pearson M."/>
            <person name="Priest M."/>
            <person name="Roberts A."/>
            <person name="Saif S."/>
            <person name="Shea T."/>
            <person name="Shenoy N."/>
            <person name="Sisk P."/>
            <person name="Stolte C."/>
            <person name="Sykes S."/>
            <person name="Wortman J."/>
            <person name="Nusbaum C."/>
            <person name="Birren B."/>
        </authorList>
    </citation>
    <scope>NUCLEOTIDE SEQUENCE [LARGE SCALE GENOMIC DNA]</scope>
    <source>
        <strain evidence="2 3">North Korean</strain>
    </source>
</reference>
<feature type="compositionally biased region" description="Polar residues" evidence="1">
    <location>
        <begin position="525"/>
        <end position="534"/>
    </location>
</feature>
<dbReference type="InterPro" id="IPR027417">
    <property type="entry name" value="P-loop_NTPase"/>
</dbReference>
<feature type="compositionally biased region" description="Basic and acidic residues" evidence="1">
    <location>
        <begin position="538"/>
        <end position="556"/>
    </location>
</feature>
<dbReference type="OrthoDB" id="372216at2759"/>
<dbReference type="Proteomes" id="UP000053239">
    <property type="component" value="Unassembled WGS sequence"/>
</dbReference>
<feature type="compositionally biased region" description="Gly residues" evidence="1">
    <location>
        <begin position="112"/>
        <end position="121"/>
    </location>
</feature>
<evidence type="ECO:0000313" key="3">
    <source>
        <dbReference type="Proteomes" id="UP000053239"/>
    </source>
</evidence>
<accession>A0A0J9TYG7</accession>
<evidence type="ECO:0000313" key="2">
    <source>
        <dbReference type="EMBL" id="KMZ99862.1"/>
    </source>
</evidence>
<dbReference type="AlphaFoldDB" id="A0A0J9TYG7"/>